<accession>A0ABM6BQQ1</accession>
<sequence>MVTDKTEFARVVPEIIQDKASDWLLGKLDEELDALRDLGASGVDITQILPGSIRGAKFRAELIRETFITQYSDEK</sequence>
<reference evidence="2 3" key="1">
    <citation type="journal article" date="2016" name="Toxins">
        <title>The Draft Genome Sequence of the Yersinia entomophaga Entomopathogenic Type Strain MH96T.</title>
        <authorList>
            <person name="Hurst M.R."/>
            <person name="Beattie A."/>
            <person name="Altermann E."/>
            <person name="Moraga R.M."/>
            <person name="Harper L.A."/>
            <person name="Calder J."/>
            <person name="Laugraud A."/>
        </authorList>
    </citation>
    <scope>NUCLEOTIDE SEQUENCE [LARGE SCALE GENOMIC DNA]</scope>
    <source>
        <strain evidence="2 3">MH96</strain>
    </source>
</reference>
<proteinExistence type="predicted"/>
<dbReference type="EMBL" id="CP010029">
    <property type="protein sequence ID" value="ANI31957.1"/>
    <property type="molecule type" value="Genomic_DNA"/>
</dbReference>
<keyword evidence="3" id="KW-1185">Reference proteome</keyword>
<dbReference type="Proteomes" id="UP000266744">
    <property type="component" value="Chromosome"/>
</dbReference>
<organism evidence="2 3">
    <name type="scientific">Yersinia entomophaga</name>
    <dbReference type="NCBI Taxonomy" id="935293"/>
    <lineage>
        <taxon>Bacteria</taxon>
        <taxon>Pseudomonadati</taxon>
        <taxon>Pseudomonadota</taxon>
        <taxon>Gammaproteobacteria</taxon>
        <taxon>Enterobacterales</taxon>
        <taxon>Yersiniaceae</taxon>
        <taxon>Yersinia</taxon>
    </lineage>
</organism>
<name>A0ABM6BQQ1_YERET</name>
<evidence type="ECO:0000313" key="2">
    <source>
        <dbReference type="EMBL" id="ANI31957.1"/>
    </source>
</evidence>
<dbReference type="EMBL" id="CP010029">
    <property type="protein sequence ID" value="ANI29455.1"/>
    <property type="molecule type" value="Genomic_DNA"/>
</dbReference>
<protein>
    <submittedName>
        <fullName evidence="2">Uncharacterized protein</fullName>
    </submittedName>
</protein>
<gene>
    <name evidence="1" type="ORF">PL78_06315</name>
    <name evidence="2" type="ORF">PL78_19280</name>
</gene>
<evidence type="ECO:0000313" key="1">
    <source>
        <dbReference type="EMBL" id="ANI29455.1"/>
    </source>
</evidence>
<evidence type="ECO:0000313" key="3">
    <source>
        <dbReference type="Proteomes" id="UP000266744"/>
    </source>
</evidence>